<name>A0A9P9YXZ3_9MUSC</name>
<evidence type="ECO:0000313" key="2">
    <source>
        <dbReference type="EMBL" id="KAI8045174.1"/>
    </source>
</evidence>
<accession>A0A9P9YXZ3</accession>
<feature type="compositionally biased region" description="Low complexity" evidence="1">
    <location>
        <begin position="61"/>
        <end position="78"/>
    </location>
</feature>
<comment type="caution">
    <text evidence="2">The sequence shown here is derived from an EMBL/GenBank/DDBJ whole genome shotgun (WGS) entry which is preliminary data.</text>
</comment>
<dbReference type="AlphaFoldDB" id="A0A9P9YXZ3"/>
<reference evidence="2" key="1">
    <citation type="journal article" date="2023" name="Genome Biol. Evol.">
        <title>Long-read-based Genome Assembly of Drosophila gunungcola Reveals Fewer Chemosensory Genes in Flower-breeding Species.</title>
        <authorList>
            <person name="Negi A."/>
            <person name="Liao B.Y."/>
            <person name="Yeh S.D."/>
        </authorList>
    </citation>
    <scope>NUCLEOTIDE SEQUENCE</scope>
    <source>
        <strain evidence="2">Sukarami</strain>
    </source>
</reference>
<evidence type="ECO:0000313" key="3">
    <source>
        <dbReference type="Proteomes" id="UP001059596"/>
    </source>
</evidence>
<keyword evidence="3" id="KW-1185">Reference proteome</keyword>
<organism evidence="2 3">
    <name type="scientific">Drosophila gunungcola</name>
    <name type="common">fruit fly</name>
    <dbReference type="NCBI Taxonomy" id="103775"/>
    <lineage>
        <taxon>Eukaryota</taxon>
        <taxon>Metazoa</taxon>
        <taxon>Ecdysozoa</taxon>
        <taxon>Arthropoda</taxon>
        <taxon>Hexapoda</taxon>
        <taxon>Insecta</taxon>
        <taxon>Pterygota</taxon>
        <taxon>Neoptera</taxon>
        <taxon>Endopterygota</taxon>
        <taxon>Diptera</taxon>
        <taxon>Brachycera</taxon>
        <taxon>Muscomorpha</taxon>
        <taxon>Ephydroidea</taxon>
        <taxon>Drosophilidae</taxon>
        <taxon>Drosophila</taxon>
        <taxon>Sophophora</taxon>
    </lineage>
</organism>
<feature type="region of interest" description="Disordered" evidence="1">
    <location>
        <begin position="54"/>
        <end position="78"/>
    </location>
</feature>
<gene>
    <name evidence="2" type="ORF">M5D96_001353</name>
</gene>
<sequence>MANVSERRRRQLQLDQNLMDNRHFLDDNRLEHHAVTGQGGLGLGASNGIGGGGGGGGSVGGSSSLGASSHHAAAAAHHHNQAVAAASAALLVVPQPINASKMGGPGGVASGAGGHAAGGGSGRKYQCKMCPQVSASATVSIFIPSGCRWR</sequence>
<protein>
    <submittedName>
        <fullName evidence="2">Uncharacterized protein</fullName>
    </submittedName>
</protein>
<proteinExistence type="predicted"/>
<dbReference type="Proteomes" id="UP001059596">
    <property type="component" value="Chromosome 3R"/>
</dbReference>
<dbReference type="EMBL" id="JAMKOV010000001">
    <property type="protein sequence ID" value="KAI8045174.1"/>
    <property type="molecule type" value="Genomic_DNA"/>
</dbReference>
<evidence type="ECO:0000256" key="1">
    <source>
        <dbReference type="SAM" id="MobiDB-lite"/>
    </source>
</evidence>